<proteinExistence type="predicted"/>
<keyword evidence="2" id="KW-1185">Reference proteome</keyword>
<dbReference type="EMBL" id="UZAI01019407">
    <property type="protein sequence ID" value="VDP45115.1"/>
    <property type="molecule type" value="Genomic_DNA"/>
</dbReference>
<reference evidence="1 2" key="1">
    <citation type="submission" date="2018-11" db="EMBL/GenBank/DDBJ databases">
        <authorList>
            <consortium name="Pathogen Informatics"/>
        </authorList>
    </citation>
    <scope>NUCLEOTIDE SEQUENCE [LARGE SCALE GENOMIC DNA]</scope>
    <source>
        <strain evidence="1 2">Zambia</strain>
    </source>
</reference>
<dbReference type="Proteomes" id="UP000277204">
    <property type="component" value="Unassembled WGS sequence"/>
</dbReference>
<accession>A0A3P8EMI6</accession>
<dbReference type="AlphaFoldDB" id="A0A3P8EMI6"/>
<organism evidence="1 2">
    <name type="scientific">Schistosoma margrebowiei</name>
    <dbReference type="NCBI Taxonomy" id="48269"/>
    <lineage>
        <taxon>Eukaryota</taxon>
        <taxon>Metazoa</taxon>
        <taxon>Spiralia</taxon>
        <taxon>Lophotrochozoa</taxon>
        <taxon>Platyhelminthes</taxon>
        <taxon>Trematoda</taxon>
        <taxon>Digenea</taxon>
        <taxon>Strigeidida</taxon>
        <taxon>Schistosomatoidea</taxon>
        <taxon>Schistosomatidae</taxon>
        <taxon>Schistosoma</taxon>
    </lineage>
</organism>
<name>A0A3P8EMI6_9TREM</name>
<protein>
    <submittedName>
        <fullName evidence="1">Uncharacterized protein</fullName>
    </submittedName>
</protein>
<sequence length="52" mass="6323">MKSVFYLKLGSRIYLHPRVTFHPGTRTEYRSLQMPTRHPLNYYILIPNCLWN</sequence>
<evidence type="ECO:0000313" key="2">
    <source>
        <dbReference type="Proteomes" id="UP000277204"/>
    </source>
</evidence>
<evidence type="ECO:0000313" key="1">
    <source>
        <dbReference type="EMBL" id="VDP45115.1"/>
    </source>
</evidence>
<gene>
    <name evidence="1" type="ORF">SMRZ_LOCUS22909</name>
</gene>